<dbReference type="Gene3D" id="3.30.720.110">
    <property type="match status" value="1"/>
</dbReference>
<evidence type="ECO:0000313" key="2">
    <source>
        <dbReference type="EMBL" id="MCU7694294.1"/>
    </source>
</evidence>
<evidence type="ECO:0000259" key="1">
    <source>
        <dbReference type="Pfam" id="PF06983"/>
    </source>
</evidence>
<dbReference type="Gene3D" id="3.10.180.10">
    <property type="entry name" value="2,3-Dihydroxybiphenyl 1,2-Dioxygenase, domain 1"/>
    <property type="match status" value="1"/>
</dbReference>
<dbReference type="AlphaFoldDB" id="A0AAE3IMF9"/>
<feature type="domain" description="PhnB-like" evidence="1">
    <location>
        <begin position="4"/>
        <end position="114"/>
    </location>
</feature>
<dbReference type="InterPro" id="IPR028973">
    <property type="entry name" value="PhnB-like"/>
</dbReference>
<dbReference type="EMBL" id="JAOTPL010000008">
    <property type="protein sequence ID" value="MCU7694294.1"/>
    <property type="molecule type" value="Genomic_DNA"/>
</dbReference>
<accession>A0AAE3IMF9</accession>
<name>A0AAE3IMF9_9BACT</name>
<dbReference type="CDD" id="cd06588">
    <property type="entry name" value="PhnB_like"/>
    <property type="match status" value="2"/>
</dbReference>
<protein>
    <submittedName>
        <fullName evidence="2">VOC family protein</fullName>
    </submittedName>
</protein>
<dbReference type="SUPFAM" id="SSF54593">
    <property type="entry name" value="Glyoxalase/Bleomycin resistance protein/Dihydroxybiphenyl dioxygenase"/>
    <property type="match status" value="2"/>
</dbReference>
<dbReference type="PANTHER" id="PTHR33990">
    <property type="entry name" value="PROTEIN YJDN-RELATED"/>
    <property type="match status" value="1"/>
</dbReference>
<sequence length="278" mass="31016">MNNKIHPCIWCNHNAASIAGFYVSVFPDAKIVTENPVVAMISIGGQNIMLLNGGDEFRPTPALSLMFLSTSEEEIESIYNKLLEGGISLMPLGEYPFSTKYGWINDKYGVSWQLYTGKAEDIIQRVVPTLMFTGYNNGKAREAADFYMNIFPNSKLQGMLEYTGAEEETAGHIMHGEFMIDNYLIGIMDSSLDHKFNFTEGISLVVNCKDQQEIDAYWSQLIAGVGTESMCGWLKDKYGISWQILPENIGELVQTKKGGEALMKMGKIIITDLERANS</sequence>
<feature type="domain" description="PhnB-like" evidence="1">
    <location>
        <begin position="125"/>
        <end position="244"/>
    </location>
</feature>
<dbReference type="RefSeq" id="WP_263037780.1">
    <property type="nucleotide sequence ID" value="NZ_JAOTPL010000008.1"/>
</dbReference>
<keyword evidence="3" id="KW-1185">Reference proteome</keyword>
<evidence type="ECO:0000313" key="3">
    <source>
        <dbReference type="Proteomes" id="UP001209317"/>
    </source>
</evidence>
<organism evidence="2 3">
    <name type="scientific">Haoranjiania flava</name>
    <dbReference type="NCBI Taxonomy" id="1856322"/>
    <lineage>
        <taxon>Bacteria</taxon>
        <taxon>Pseudomonadati</taxon>
        <taxon>Bacteroidota</taxon>
        <taxon>Chitinophagia</taxon>
        <taxon>Chitinophagales</taxon>
        <taxon>Chitinophagaceae</taxon>
        <taxon>Haoranjiania</taxon>
    </lineage>
</organism>
<proteinExistence type="predicted"/>
<dbReference type="Pfam" id="PF06983">
    <property type="entry name" value="3-dmu-9_3-mt"/>
    <property type="match status" value="2"/>
</dbReference>
<dbReference type="InterPro" id="IPR029068">
    <property type="entry name" value="Glyas_Bleomycin-R_OHBP_Dase"/>
</dbReference>
<dbReference type="Proteomes" id="UP001209317">
    <property type="component" value="Unassembled WGS sequence"/>
</dbReference>
<reference evidence="2" key="1">
    <citation type="submission" date="2022-10" db="EMBL/GenBank/DDBJ databases">
        <authorList>
            <person name="Kim H.S."/>
            <person name="Kim J.-S."/>
            <person name="Suh M.K."/>
            <person name="Eom M.K."/>
            <person name="Lee J.-S."/>
        </authorList>
    </citation>
    <scope>NUCLEOTIDE SEQUENCE</scope>
    <source>
        <strain evidence="2">LIP-5</strain>
    </source>
</reference>
<gene>
    <name evidence="2" type="ORF">OD355_07180</name>
</gene>
<comment type="caution">
    <text evidence="2">The sequence shown here is derived from an EMBL/GenBank/DDBJ whole genome shotgun (WGS) entry which is preliminary data.</text>
</comment>
<dbReference type="Gene3D" id="3.30.720.100">
    <property type="match status" value="1"/>
</dbReference>